<sequence>MELRSIPPDKSLADFVESFWMVRNDAAAAKEIIVLPDGRFDIIFSAVANKDFHATLRGLDTQPAHGTVPGNVVMFAVSFKLLAIEYLLDIKMAAVLNEGQRLPDGFWNIGPHDLEDFDMFCKKISAIMLGLVKPGIDNRKKELFDLIYASNGSLPVQELADRVAWSRRQINRYFNEQFGISLKAYCNIFRFKASLQQIKEGRLFPELDFADQTHFIKEVKKFSGVSPKELAKNVNGRFILLSGLSEH</sequence>
<name>A0A847RVF6_9BACT</name>
<keyword evidence="3" id="KW-0804">Transcription</keyword>
<dbReference type="RefSeq" id="WP_168869324.1">
    <property type="nucleotide sequence ID" value="NZ_JABAIA010000001.1"/>
</dbReference>
<evidence type="ECO:0000313" key="5">
    <source>
        <dbReference type="EMBL" id="NLR63321.1"/>
    </source>
</evidence>
<gene>
    <name evidence="5" type="ORF">HGH92_03295</name>
</gene>
<keyword evidence="2" id="KW-0238">DNA-binding</keyword>
<dbReference type="SMART" id="SM00342">
    <property type="entry name" value="HTH_ARAC"/>
    <property type="match status" value="1"/>
</dbReference>
<evidence type="ECO:0000256" key="3">
    <source>
        <dbReference type="ARBA" id="ARBA00023163"/>
    </source>
</evidence>
<comment type="caution">
    <text evidence="5">The sequence shown here is derived from an EMBL/GenBank/DDBJ whole genome shotgun (WGS) entry which is preliminary data.</text>
</comment>
<evidence type="ECO:0000256" key="2">
    <source>
        <dbReference type="ARBA" id="ARBA00023125"/>
    </source>
</evidence>
<organism evidence="5 6">
    <name type="scientific">Chitinophaga varians</name>
    <dbReference type="NCBI Taxonomy" id="2202339"/>
    <lineage>
        <taxon>Bacteria</taxon>
        <taxon>Pseudomonadati</taxon>
        <taxon>Bacteroidota</taxon>
        <taxon>Chitinophagia</taxon>
        <taxon>Chitinophagales</taxon>
        <taxon>Chitinophagaceae</taxon>
        <taxon>Chitinophaga</taxon>
    </lineage>
</organism>
<evidence type="ECO:0000313" key="6">
    <source>
        <dbReference type="Proteomes" id="UP000570474"/>
    </source>
</evidence>
<dbReference type="Proteomes" id="UP000570474">
    <property type="component" value="Unassembled WGS sequence"/>
</dbReference>
<keyword evidence="6" id="KW-1185">Reference proteome</keyword>
<feature type="domain" description="HTH araC/xylS-type" evidence="4">
    <location>
        <begin position="138"/>
        <end position="233"/>
    </location>
</feature>
<proteinExistence type="predicted"/>
<evidence type="ECO:0000256" key="1">
    <source>
        <dbReference type="ARBA" id="ARBA00023015"/>
    </source>
</evidence>
<dbReference type="PROSITE" id="PS01124">
    <property type="entry name" value="HTH_ARAC_FAMILY_2"/>
    <property type="match status" value="1"/>
</dbReference>
<reference evidence="5 6" key="1">
    <citation type="submission" date="2020-04" db="EMBL/GenBank/DDBJ databases">
        <authorList>
            <person name="Yin C."/>
        </authorList>
    </citation>
    <scope>NUCLEOTIDE SEQUENCE [LARGE SCALE GENOMIC DNA]</scope>
    <source>
        <strain evidence="5 6">Ae27</strain>
    </source>
</reference>
<dbReference type="InterPro" id="IPR018060">
    <property type="entry name" value="HTH_AraC"/>
</dbReference>
<dbReference type="GO" id="GO:0043565">
    <property type="term" value="F:sequence-specific DNA binding"/>
    <property type="evidence" value="ECO:0007669"/>
    <property type="project" value="InterPro"/>
</dbReference>
<dbReference type="Pfam" id="PF12833">
    <property type="entry name" value="HTH_18"/>
    <property type="match status" value="1"/>
</dbReference>
<protein>
    <submittedName>
        <fullName evidence="5">Helix-turn-helix transcriptional regulator</fullName>
    </submittedName>
</protein>
<evidence type="ECO:0000259" key="4">
    <source>
        <dbReference type="PROSITE" id="PS01124"/>
    </source>
</evidence>
<dbReference type="InterPro" id="IPR050204">
    <property type="entry name" value="AraC_XylS_family_regulators"/>
</dbReference>
<accession>A0A847RVF6</accession>
<dbReference type="EMBL" id="JABAIA010000001">
    <property type="protein sequence ID" value="NLR63321.1"/>
    <property type="molecule type" value="Genomic_DNA"/>
</dbReference>
<dbReference type="PANTHER" id="PTHR46796">
    <property type="entry name" value="HTH-TYPE TRANSCRIPTIONAL ACTIVATOR RHAS-RELATED"/>
    <property type="match status" value="1"/>
</dbReference>
<dbReference type="Pfam" id="PF20240">
    <property type="entry name" value="DUF6597"/>
    <property type="match status" value="1"/>
</dbReference>
<dbReference type="GO" id="GO:0003700">
    <property type="term" value="F:DNA-binding transcription factor activity"/>
    <property type="evidence" value="ECO:0007669"/>
    <property type="project" value="InterPro"/>
</dbReference>
<dbReference type="Gene3D" id="1.10.10.60">
    <property type="entry name" value="Homeodomain-like"/>
    <property type="match status" value="1"/>
</dbReference>
<dbReference type="AlphaFoldDB" id="A0A847RVF6"/>
<dbReference type="PANTHER" id="PTHR46796:SF15">
    <property type="entry name" value="BLL1074 PROTEIN"/>
    <property type="match status" value="1"/>
</dbReference>
<keyword evidence="1" id="KW-0805">Transcription regulation</keyword>
<dbReference type="InterPro" id="IPR046532">
    <property type="entry name" value="DUF6597"/>
</dbReference>